<comment type="caution">
    <text evidence="1">The sequence shown here is derived from an EMBL/GenBank/DDBJ whole genome shotgun (WGS) entry which is preliminary data.</text>
</comment>
<reference evidence="1" key="1">
    <citation type="submission" date="2023-11" db="EMBL/GenBank/DDBJ databases">
        <authorList>
            <person name="Poullet M."/>
        </authorList>
    </citation>
    <scope>NUCLEOTIDE SEQUENCE</scope>
    <source>
        <strain evidence="1">E1834</strain>
    </source>
</reference>
<gene>
    <name evidence="1" type="ORF">MENTE1834_LOCUS26184</name>
</gene>
<accession>A0ACB0ZJK2</accession>
<protein>
    <submittedName>
        <fullName evidence="1">Uncharacterized protein</fullName>
    </submittedName>
</protein>
<sequence length="138" mass="15899">MEDIDQLKLEKRNLIKDFKEKIHVINDQLKEVNTSSNKKINLIQNKVAELSDLVNYLDKLQNETDKPVVCLFFVQKIFFSQHFVKLDNKLTSISTVKTCCKNTCINSNVSEGTCINNKGFVRIVDYLKVEYHSVEGKG</sequence>
<proteinExistence type="predicted"/>
<name>A0ACB0ZJK2_MELEN</name>
<evidence type="ECO:0000313" key="2">
    <source>
        <dbReference type="Proteomes" id="UP001497535"/>
    </source>
</evidence>
<dbReference type="Proteomes" id="UP001497535">
    <property type="component" value="Unassembled WGS sequence"/>
</dbReference>
<evidence type="ECO:0000313" key="1">
    <source>
        <dbReference type="EMBL" id="CAK5079100.1"/>
    </source>
</evidence>
<organism evidence="1 2">
    <name type="scientific">Meloidogyne enterolobii</name>
    <name type="common">Root-knot nematode worm</name>
    <name type="synonym">Meloidogyne mayaguensis</name>
    <dbReference type="NCBI Taxonomy" id="390850"/>
    <lineage>
        <taxon>Eukaryota</taxon>
        <taxon>Metazoa</taxon>
        <taxon>Ecdysozoa</taxon>
        <taxon>Nematoda</taxon>
        <taxon>Chromadorea</taxon>
        <taxon>Rhabditida</taxon>
        <taxon>Tylenchina</taxon>
        <taxon>Tylenchomorpha</taxon>
        <taxon>Tylenchoidea</taxon>
        <taxon>Meloidogynidae</taxon>
        <taxon>Meloidogyninae</taxon>
        <taxon>Meloidogyne</taxon>
    </lineage>
</organism>
<dbReference type="EMBL" id="CAVMJV010000037">
    <property type="protein sequence ID" value="CAK5079100.1"/>
    <property type="molecule type" value="Genomic_DNA"/>
</dbReference>
<keyword evidence="2" id="KW-1185">Reference proteome</keyword>